<organism evidence="1 2">
    <name type="scientific">Paractinoplanes rhizophilus</name>
    <dbReference type="NCBI Taxonomy" id="1416877"/>
    <lineage>
        <taxon>Bacteria</taxon>
        <taxon>Bacillati</taxon>
        <taxon>Actinomycetota</taxon>
        <taxon>Actinomycetes</taxon>
        <taxon>Micromonosporales</taxon>
        <taxon>Micromonosporaceae</taxon>
        <taxon>Paractinoplanes</taxon>
    </lineage>
</organism>
<protein>
    <submittedName>
        <fullName evidence="1">Type II toxin-antitoxin system RelE/ParE family toxin</fullName>
    </submittedName>
</protein>
<name>A0ABW2HW61_9ACTN</name>
<dbReference type="EMBL" id="JBHTBJ010000012">
    <property type="protein sequence ID" value="MFC7276056.1"/>
    <property type="molecule type" value="Genomic_DNA"/>
</dbReference>
<sequence length="125" mass="13982">MGAWQILLVEEVADWFVDLTKNDPGSADLIEDAIDRLAVEGPALGRPLVDRIHGSRHHNMKELRPGSTGSSEIRVLFAFDPVRRAVLLVAGDKSGNWRGWYNTAIPLADDRYDAHLAELETRSYE</sequence>
<dbReference type="Pfam" id="PF05973">
    <property type="entry name" value="Gp49"/>
    <property type="match status" value="1"/>
</dbReference>
<evidence type="ECO:0000313" key="2">
    <source>
        <dbReference type="Proteomes" id="UP001596548"/>
    </source>
</evidence>
<keyword evidence="2" id="KW-1185">Reference proteome</keyword>
<evidence type="ECO:0000313" key="1">
    <source>
        <dbReference type="EMBL" id="MFC7276056.1"/>
    </source>
</evidence>
<comment type="caution">
    <text evidence="1">The sequence shown here is derived from an EMBL/GenBank/DDBJ whole genome shotgun (WGS) entry which is preliminary data.</text>
</comment>
<dbReference type="InterPro" id="IPR009241">
    <property type="entry name" value="HigB-like"/>
</dbReference>
<accession>A0ABW2HW61</accession>
<dbReference type="RefSeq" id="WP_378969918.1">
    <property type="nucleotide sequence ID" value="NZ_JBHTBJ010000012.1"/>
</dbReference>
<reference evidence="2" key="1">
    <citation type="journal article" date="2019" name="Int. J. Syst. Evol. Microbiol.">
        <title>The Global Catalogue of Microorganisms (GCM) 10K type strain sequencing project: providing services to taxonomists for standard genome sequencing and annotation.</title>
        <authorList>
            <consortium name="The Broad Institute Genomics Platform"/>
            <consortium name="The Broad Institute Genome Sequencing Center for Infectious Disease"/>
            <person name="Wu L."/>
            <person name="Ma J."/>
        </authorList>
    </citation>
    <scope>NUCLEOTIDE SEQUENCE [LARGE SCALE GENOMIC DNA]</scope>
    <source>
        <strain evidence="2">XZYJT-10</strain>
    </source>
</reference>
<gene>
    <name evidence="1" type="ORF">ACFQS1_18845</name>
</gene>
<dbReference type="Proteomes" id="UP001596548">
    <property type="component" value="Unassembled WGS sequence"/>
</dbReference>
<proteinExistence type="predicted"/>